<dbReference type="AlphaFoldDB" id="A0A2P2ME54"/>
<accession>A0A2P2ME54</accession>
<proteinExistence type="predicted"/>
<reference evidence="1" key="1">
    <citation type="submission" date="2018-02" db="EMBL/GenBank/DDBJ databases">
        <title>Rhizophora mucronata_Transcriptome.</title>
        <authorList>
            <person name="Meera S.P."/>
            <person name="Sreeshan A."/>
            <person name="Augustine A."/>
        </authorList>
    </citation>
    <scope>NUCLEOTIDE SEQUENCE</scope>
    <source>
        <tissue evidence="1">Leaf</tissue>
    </source>
</reference>
<evidence type="ECO:0000313" key="1">
    <source>
        <dbReference type="EMBL" id="MBX28477.1"/>
    </source>
</evidence>
<dbReference type="EMBL" id="GGEC01047993">
    <property type="protein sequence ID" value="MBX28477.1"/>
    <property type="molecule type" value="Transcribed_RNA"/>
</dbReference>
<organism evidence="1">
    <name type="scientific">Rhizophora mucronata</name>
    <name type="common">Asiatic mangrove</name>
    <dbReference type="NCBI Taxonomy" id="61149"/>
    <lineage>
        <taxon>Eukaryota</taxon>
        <taxon>Viridiplantae</taxon>
        <taxon>Streptophyta</taxon>
        <taxon>Embryophyta</taxon>
        <taxon>Tracheophyta</taxon>
        <taxon>Spermatophyta</taxon>
        <taxon>Magnoliopsida</taxon>
        <taxon>eudicotyledons</taxon>
        <taxon>Gunneridae</taxon>
        <taxon>Pentapetalae</taxon>
        <taxon>rosids</taxon>
        <taxon>fabids</taxon>
        <taxon>Malpighiales</taxon>
        <taxon>Rhizophoraceae</taxon>
        <taxon>Rhizophora</taxon>
    </lineage>
</organism>
<name>A0A2P2ME54_RHIMU</name>
<sequence>MVTCCCLKYKNNMVKNYISSLFKNKYKEQSLEIQWPYVCFSLQCMDYCTYRNCIYIKSS</sequence>
<protein>
    <submittedName>
        <fullName evidence="1">Uncharacterized protein</fullName>
    </submittedName>
</protein>